<evidence type="ECO:0000256" key="1">
    <source>
        <dbReference type="ARBA" id="ARBA00006382"/>
    </source>
</evidence>
<dbReference type="SUPFAM" id="SSF53223">
    <property type="entry name" value="Aminoacid dehydrogenase-like, N-terminal domain"/>
    <property type="match status" value="1"/>
</dbReference>
<sequence length="419" mass="45590">MAKSQLEQALTRLDDAARYLDLDADVLEKLKYPRETTKMRLMVRMDDGSRKSFMAWRCRYDDTRGPTKGGIRFHPEATMDEVETLAFWMTFKCAVMNLPYGGGKGAVQVDPHALSKAELERLSRAYIQAFANVIGPDRDIPAPDVYTNAMIMGWMADEYANIVGKSSPAVITGKPIALGGSLGREDATARGGFYLLRHLERDLGVAPGSTVAIQGFGNAGTHMARLVADVGYRVVAVSDSRVTLYRREGLDVDAVLAAKAGGSLAALAGRDGVEALPPEAIVGVDCDVLVPAAMEDLINAANAGEVKARVIVELANGPVTPEADEILFRKNVVVLPDILANAGGVTVSYYEWVQNRQGFYWTVSEIHQRLRANMETEGRAIWNLAKEKNISVRSAAYVHALKRLAEAIEAHGTQSYFAS</sequence>
<dbReference type="PIRSF" id="PIRSF000185">
    <property type="entry name" value="Glu_DH"/>
    <property type="match status" value="1"/>
</dbReference>
<organism evidence="6 7">
    <name type="scientific">Camelimonas abortus</name>
    <dbReference type="NCBI Taxonomy" id="1017184"/>
    <lineage>
        <taxon>Bacteria</taxon>
        <taxon>Pseudomonadati</taxon>
        <taxon>Pseudomonadota</taxon>
        <taxon>Alphaproteobacteria</taxon>
        <taxon>Hyphomicrobiales</taxon>
        <taxon>Chelatococcaceae</taxon>
        <taxon>Camelimonas</taxon>
    </lineage>
</organism>
<dbReference type="PRINTS" id="PR00082">
    <property type="entry name" value="GLFDHDRGNASE"/>
</dbReference>
<dbReference type="InterPro" id="IPR036291">
    <property type="entry name" value="NAD(P)-bd_dom_sf"/>
</dbReference>
<dbReference type="GO" id="GO:0016491">
    <property type="term" value="F:oxidoreductase activity"/>
    <property type="evidence" value="ECO:0007669"/>
    <property type="project" value="UniProtKB-KW"/>
</dbReference>
<dbReference type="InterPro" id="IPR006096">
    <property type="entry name" value="Glu/Leu/Phe/Val/Trp_DH_C"/>
</dbReference>
<evidence type="ECO:0000259" key="5">
    <source>
        <dbReference type="SMART" id="SM00839"/>
    </source>
</evidence>
<dbReference type="SUPFAM" id="SSF51735">
    <property type="entry name" value="NAD(P)-binding Rossmann-fold domains"/>
    <property type="match status" value="1"/>
</dbReference>
<accession>A0ABV7LBP1</accession>
<evidence type="ECO:0000256" key="2">
    <source>
        <dbReference type="ARBA" id="ARBA00023002"/>
    </source>
</evidence>
<dbReference type="InterPro" id="IPR014362">
    <property type="entry name" value="Glu_DH"/>
</dbReference>
<dbReference type="Gene3D" id="3.40.50.720">
    <property type="entry name" value="NAD(P)-binding Rossmann-like Domain"/>
    <property type="match status" value="1"/>
</dbReference>
<dbReference type="Pfam" id="PF00208">
    <property type="entry name" value="ELFV_dehydrog"/>
    <property type="match status" value="1"/>
</dbReference>
<dbReference type="PANTHER" id="PTHR11606">
    <property type="entry name" value="GLUTAMATE DEHYDROGENASE"/>
    <property type="match status" value="1"/>
</dbReference>
<dbReference type="InterPro" id="IPR046346">
    <property type="entry name" value="Aminoacid_DH-like_N_sf"/>
</dbReference>
<dbReference type="Gene3D" id="3.40.50.10860">
    <property type="entry name" value="Leucine Dehydrogenase, chain A, domain 1"/>
    <property type="match status" value="1"/>
</dbReference>
<dbReference type="InterPro" id="IPR006097">
    <property type="entry name" value="Glu/Leu/Phe/Val/Trp_DH_dimer"/>
</dbReference>
<keyword evidence="7" id="KW-1185">Reference proteome</keyword>
<comment type="caution">
    <text evidence="6">The sequence shown here is derived from an EMBL/GenBank/DDBJ whole genome shotgun (WGS) entry which is preliminary data.</text>
</comment>
<evidence type="ECO:0000256" key="4">
    <source>
        <dbReference type="RuleBase" id="RU004417"/>
    </source>
</evidence>
<protein>
    <recommendedName>
        <fullName evidence="3">Glutamate dehydrogenase</fullName>
    </recommendedName>
</protein>
<dbReference type="Proteomes" id="UP001595536">
    <property type="component" value="Unassembled WGS sequence"/>
</dbReference>
<dbReference type="CDD" id="cd01076">
    <property type="entry name" value="NAD_bind_1_Glu_DH"/>
    <property type="match status" value="1"/>
</dbReference>
<name>A0ABV7LBP1_9HYPH</name>
<dbReference type="PANTHER" id="PTHR11606:SF13">
    <property type="entry name" value="GLUTAMATE DEHYDROGENASE 1, MITOCHONDRIAL"/>
    <property type="match status" value="1"/>
</dbReference>
<evidence type="ECO:0000256" key="3">
    <source>
        <dbReference type="PIRNR" id="PIRNR000185"/>
    </source>
</evidence>
<dbReference type="SMART" id="SM00839">
    <property type="entry name" value="ELFV_dehydrog"/>
    <property type="match status" value="1"/>
</dbReference>
<dbReference type="Pfam" id="PF02812">
    <property type="entry name" value="ELFV_dehydrog_N"/>
    <property type="match status" value="1"/>
</dbReference>
<dbReference type="EMBL" id="JBHRUV010000004">
    <property type="protein sequence ID" value="MFC3264858.1"/>
    <property type="molecule type" value="Genomic_DNA"/>
</dbReference>
<gene>
    <name evidence="6" type="ORF">ACFOEX_00595</name>
</gene>
<comment type="similarity">
    <text evidence="1 3 4">Belongs to the Glu/Leu/Phe/Val dehydrogenases family.</text>
</comment>
<evidence type="ECO:0000313" key="7">
    <source>
        <dbReference type="Proteomes" id="UP001595536"/>
    </source>
</evidence>
<evidence type="ECO:0000313" key="6">
    <source>
        <dbReference type="EMBL" id="MFC3264858.1"/>
    </source>
</evidence>
<keyword evidence="2 3" id="KW-0560">Oxidoreductase</keyword>
<reference evidence="7" key="1">
    <citation type="journal article" date="2019" name="Int. J. Syst. Evol. Microbiol.">
        <title>The Global Catalogue of Microorganisms (GCM) 10K type strain sequencing project: providing services to taxonomists for standard genome sequencing and annotation.</title>
        <authorList>
            <consortium name="The Broad Institute Genomics Platform"/>
            <consortium name="The Broad Institute Genome Sequencing Center for Infectious Disease"/>
            <person name="Wu L."/>
            <person name="Ma J."/>
        </authorList>
    </citation>
    <scope>NUCLEOTIDE SEQUENCE [LARGE SCALE GENOMIC DNA]</scope>
    <source>
        <strain evidence="7">CCM 7941</strain>
    </source>
</reference>
<proteinExistence type="inferred from homology"/>
<dbReference type="InterPro" id="IPR033922">
    <property type="entry name" value="NAD_bind_Glu_DH"/>
</dbReference>
<dbReference type="InterPro" id="IPR006095">
    <property type="entry name" value="Glu/Leu/Phe/Val/Trp_DH"/>
</dbReference>
<feature type="domain" description="Glutamate/phenylalanine/leucine/valine/L-tryptophan dehydrogenase C-terminal" evidence="5">
    <location>
        <begin position="181"/>
        <end position="412"/>
    </location>
</feature>
<dbReference type="RefSeq" id="WP_376832122.1">
    <property type="nucleotide sequence ID" value="NZ_JBHLWR010000006.1"/>
</dbReference>